<geneLocation type="plasmid" evidence="2 3">
    <name>pRetIE4771c</name>
</geneLocation>
<accession>A0A060I5E5</accession>
<dbReference type="KEGG" id="rei:IE4771_PC00173"/>
<feature type="compositionally biased region" description="Basic and acidic residues" evidence="1">
    <location>
        <begin position="10"/>
        <end position="22"/>
    </location>
</feature>
<gene>
    <name evidence="2" type="ORF">IE4771_PC00173</name>
</gene>
<dbReference type="Proteomes" id="UP000027180">
    <property type="component" value="Plasmid pRetIE4771c"/>
</dbReference>
<dbReference type="OrthoDB" id="8392606at2"/>
<evidence type="ECO:0000256" key="1">
    <source>
        <dbReference type="SAM" id="MobiDB-lite"/>
    </source>
</evidence>
<keyword evidence="2" id="KW-0614">Plasmid</keyword>
<sequence>MTLQALRLPKKVDPSPDRREQNQTETVDGETGENAMNDGVAGILSFVFFAACGRAFTVVG</sequence>
<proteinExistence type="predicted"/>
<name>A0A060I5E5_RHIET</name>
<dbReference type="HOGENOM" id="CLU_2938565_0_0_5"/>
<dbReference type="EMBL" id="CP006989">
    <property type="protein sequence ID" value="AIC30298.1"/>
    <property type="molecule type" value="Genomic_DNA"/>
</dbReference>
<reference evidence="2 3" key="1">
    <citation type="submission" date="2013-12" db="EMBL/GenBank/DDBJ databases">
        <title>Complete genome sequence of Rhizobium etli bv. mimosae IE4771.</title>
        <authorList>
            <person name="Bustos P."/>
            <person name="Santamaria R.I."/>
            <person name="Lozano L."/>
            <person name="Ormeno-Orrillo E."/>
            <person name="Rogel M.A."/>
            <person name="Romero D."/>
            <person name="Cevallos M.A."/>
            <person name="Martinez-Romero E."/>
            <person name="Gonzalez V."/>
        </authorList>
    </citation>
    <scope>NUCLEOTIDE SEQUENCE [LARGE SCALE GENOMIC DNA]</scope>
    <source>
        <strain evidence="2 3">IE4771</strain>
        <plasmid evidence="3">Plasmid pRetIE4771c</plasmid>
    </source>
</reference>
<evidence type="ECO:0000313" key="2">
    <source>
        <dbReference type="EMBL" id="AIC30298.1"/>
    </source>
</evidence>
<organism evidence="2 3">
    <name type="scientific">Rhizobium etli bv. mimosae str. IE4771</name>
    <dbReference type="NCBI Taxonomy" id="1432050"/>
    <lineage>
        <taxon>Bacteria</taxon>
        <taxon>Pseudomonadati</taxon>
        <taxon>Pseudomonadota</taxon>
        <taxon>Alphaproteobacteria</taxon>
        <taxon>Hyphomicrobiales</taxon>
        <taxon>Rhizobiaceae</taxon>
        <taxon>Rhizobium/Agrobacterium group</taxon>
        <taxon>Rhizobium</taxon>
    </lineage>
</organism>
<protein>
    <submittedName>
        <fullName evidence="2">Uncharacterized protein</fullName>
    </submittedName>
</protein>
<dbReference type="RefSeq" id="WP_040141066.1">
    <property type="nucleotide sequence ID" value="NZ_CP006989.1"/>
</dbReference>
<dbReference type="AlphaFoldDB" id="A0A060I5E5"/>
<evidence type="ECO:0000313" key="3">
    <source>
        <dbReference type="Proteomes" id="UP000027180"/>
    </source>
</evidence>
<feature type="region of interest" description="Disordered" evidence="1">
    <location>
        <begin position="1"/>
        <end position="34"/>
    </location>
</feature>